<dbReference type="AlphaFoldDB" id="A0A917G9W1"/>
<feature type="transmembrane region" description="Helical" evidence="1">
    <location>
        <begin position="79"/>
        <end position="108"/>
    </location>
</feature>
<organism evidence="2 3">
    <name type="scientific">Bizionia arctica</name>
    <dbReference type="NCBI Taxonomy" id="1495645"/>
    <lineage>
        <taxon>Bacteria</taxon>
        <taxon>Pseudomonadati</taxon>
        <taxon>Bacteroidota</taxon>
        <taxon>Flavobacteriia</taxon>
        <taxon>Flavobacteriales</taxon>
        <taxon>Flavobacteriaceae</taxon>
        <taxon>Bizionia</taxon>
    </lineage>
</organism>
<feature type="transmembrane region" description="Helical" evidence="1">
    <location>
        <begin position="192"/>
        <end position="225"/>
    </location>
</feature>
<name>A0A917G9W1_9FLAO</name>
<evidence type="ECO:0008006" key="4">
    <source>
        <dbReference type="Google" id="ProtNLM"/>
    </source>
</evidence>
<feature type="transmembrane region" description="Helical" evidence="1">
    <location>
        <begin position="37"/>
        <end position="59"/>
    </location>
</feature>
<dbReference type="Proteomes" id="UP000625976">
    <property type="component" value="Unassembled WGS sequence"/>
</dbReference>
<accession>A0A917G9W1</accession>
<reference evidence="2" key="1">
    <citation type="journal article" date="2014" name="Int. J. Syst. Evol. Microbiol.">
        <title>Complete genome sequence of Corynebacterium casei LMG S-19264T (=DSM 44701T), isolated from a smear-ripened cheese.</title>
        <authorList>
            <consortium name="US DOE Joint Genome Institute (JGI-PGF)"/>
            <person name="Walter F."/>
            <person name="Albersmeier A."/>
            <person name="Kalinowski J."/>
            <person name="Ruckert C."/>
        </authorList>
    </citation>
    <scope>NUCLEOTIDE SEQUENCE</scope>
    <source>
        <strain evidence="2">CGMCC 1.12751</strain>
    </source>
</reference>
<keyword evidence="1" id="KW-1133">Transmembrane helix</keyword>
<keyword evidence="1" id="KW-0472">Membrane</keyword>
<dbReference type="EMBL" id="BMFQ01000001">
    <property type="protein sequence ID" value="GGG32381.1"/>
    <property type="molecule type" value="Genomic_DNA"/>
</dbReference>
<dbReference type="RefSeq" id="WP_188460652.1">
    <property type="nucleotide sequence ID" value="NZ_BMFQ01000001.1"/>
</dbReference>
<evidence type="ECO:0000256" key="1">
    <source>
        <dbReference type="SAM" id="Phobius"/>
    </source>
</evidence>
<comment type="caution">
    <text evidence="2">The sequence shown here is derived from an EMBL/GenBank/DDBJ whole genome shotgun (WGS) entry which is preliminary data.</text>
</comment>
<keyword evidence="3" id="KW-1185">Reference proteome</keyword>
<evidence type="ECO:0000313" key="3">
    <source>
        <dbReference type="Proteomes" id="UP000625976"/>
    </source>
</evidence>
<gene>
    <name evidence="2" type="ORF">GCM10010976_00220</name>
</gene>
<reference evidence="2" key="2">
    <citation type="submission" date="2020-09" db="EMBL/GenBank/DDBJ databases">
        <authorList>
            <person name="Sun Q."/>
            <person name="Zhou Y."/>
        </authorList>
    </citation>
    <scope>NUCLEOTIDE SEQUENCE</scope>
    <source>
        <strain evidence="2">CGMCC 1.12751</strain>
    </source>
</reference>
<protein>
    <recommendedName>
        <fullName evidence="4">Beta-carotene 15,15'-monooxygenase</fullName>
    </recommendedName>
</protein>
<evidence type="ECO:0000313" key="2">
    <source>
        <dbReference type="EMBL" id="GGG32381.1"/>
    </source>
</evidence>
<sequence length="255" mass="28968">MTYLELETRIRNAKQLDFGSLFDNIIELFKKIWLKGFITILLIMASALSLMFVFSIIGLSPQNVTLQQAFSLENFYNSYYSNIIYGIPQTILIGTLTMAFLGAFYRMCKQVVSGEAETDDYFYFFKKEYFSKVFMLGIIYSGIAIVAQLVFIIPYIYVFIPLSFFAVVLAHNPDLGEIEIVKISFKLGNKKWFITFLTMFVAGILGMLGILACGIGLLFTMSIVYLPAFFIYKEVVGFGDSIEDNVHNIDDISGF</sequence>
<keyword evidence="1" id="KW-0812">Transmembrane</keyword>
<proteinExistence type="predicted"/>